<dbReference type="Proteomes" id="UP000294071">
    <property type="component" value="Unassembled WGS sequence"/>
</dbReference>
<dbReference type="InterPro" id="IPR003018">
    <property type="entry name" value="GAF"/>
</dbReference>
<comment type="caution">
    <text evidence="10">The sequence shown here is derived from an EMBL/GenBank/DDBJ whole genome shotgun (WGS) entry which is preliminary data.</text>
</comment>
<gene>
    <name evidence="10" type="ORF">EUA93_11885</name>
</gene>
<evidence type="ECO:0000313" key="11">
    <source>
        <dbReference type="Proteomes" id="UP000294071"/>
    </source>
</evidence>
<dbReference type="OrthoDB" id="3272969at2"/>
<evidence type="ECO:0000256" key="5">
    <source>
        <dbReference type="ARBA" id="ARBA00022679"/>
    </source>
</evidence>
<dbReference type="PANTHER" id="PTHR43547">
    <property type="entry name" value="TWO-COMPONENT HISTIDINE KINASE"/>
    <property type="match status" value="1"/>
</dbReference>
<dbReference type="InterPro" id="IPR036097">
    <property type="entry name" value="HisK_dim/P_sf"/>
</dbReference>
<evidence type="ECO:0000313" key="10">
    <source>
        <dbReference type="EMBL" id="RYB94983.1"/>
    </source>
</evidence>
<dbReference type="InterPro" id="IPR004358">
    <property type="entry name" value="Sig_transdc_His_kin-like_C"/>
</dbReference>
<dbReference type="GO" id="GO:0005886">
    <property type="term" value="C:plasma membrane"/>
    <property type="evidence" value="ECO:0007669"/>
    <property type="project" value="UniProtKB-SubCell"/>
</dbReference>
<evidence type="ECO:0000259" key="9">
    <source>
        <dbReference type="PROSITE" id="PS50109"/>
    </source>
</evidence>
<dbReference type="EC" id="2.7.13.3" evidence="3"/>
<dbReference type="SMART" id="SM00388">
    <property type="entry name" value="HisKA"/>
    <property type="match status" value="1"/>
</dbReference>
<evidence type="ECO:0000256" key="7">
    <source>
        <dbReference type="ARBA" id="ARBA00023012"/>
    </source>
</evidence>
<dbReference type="Pfam" id="PF01590">
    <property type="entry name" value="GAF"/>
    <property type="match status" value="1"/>
</dbReference>
<dbReference type="PANTHER" id="PTHR43547:SF2">
    <property type="entry name" value="HYBRID SIGNAL TRANSDUCTION HISTIDINE KINASE C"/>
    <property type="match status" value="1"/>
</dbReference>
<dbReference type="Gene3D" id="3.30.565.10">
    <property type="entry name" value="Histidine kinase-like ATPase, C-terminal domain"/>
    <property type="match status" value="1"/>
</dbReference>
<evidence type="ECO:0000256" key="2">
    <source>
        <dbReference type="ARBA" id="ARBA00004236"/>
    </source>
</evidence>
<dbReference type="PRINTS" id="PR00344">
    <property type="entry name" value="BCTRLSENSOR"/>
</dbReference>
<dbReference type="SUPFAM" id="SSF55781">
    <property type="entry name" value="GAF domain-like"/>
    <property type="match status" value="1"/>
</dbReference>
<dbReference type="InterPro" id="IPR029016">
    <property type="entry name" value="GAF-like_dom_sf"/>
</dbReference>
<dbReference type="CDD" id="cd00082">
    <property type="entry name" value="HisKA"/>
    <property type="match status" value="1"/>
</dbReference>
<dbReference type="SMART" id="SM00387">
    <property type="entry name" value="HATPase_c"/>
    <property type="match status" value="1"/>
</dbReference>
<comment type="subcellular location">
    <subcellularLocation>
        <location evidence="2">Cell membrane</location>
    </subcellularLocation>
</comment>
<organism evidence="10 11">
    <name type="scientific">Nocardioides oleivorans</name>
    <dbReference type="NCBI Taxonomy" id="273676"/>
    <lineage>
        <taxon>Bacteria</taxon>
        <taxon>Bacillati</taxon>
        <taxon>Actinomycetota</taxon>
        <taxon>Actinomycetes</taxon>
        <taxon>Propionibacteriales</taxon>
        <taxon>Nocardioidaceae</taxon>
        <taxon>Nocardioides</taxon>
    </lineage>
</organism>
<feature type="domain" description="Histidine kinase" evidence="9">
    <location>
        <begin position="286"/>
        <end position="508"/>
    </location>
</feature>
<dbReference type="SUPFAM" id="SSF47384">
    <property type="entry name" value="Homodimeric domain of signal transducing histidine kinase"/>
    <property type="match status" value="1"/>
</dbReference>
<keyword evidence="7" id="KW-0902">Two-component regulatory system</keyword>
<sequence>MLDETANTQKPRDGLAILAEGVEALAEFGGEGAYELLQEVARVAAGSDAAHTGIGRNQGMVETVGVLLAAHMRASAMRRVERRRVQLRNAVAEVVEAAVKDRDVELVISAAVRVLQRVMDGQLATIQAFDSSDAENDPDGGGRHYGASYPPEVEDLITPEVVERAGRAAQVCWERQTASLHHLDEPDAEPLTTPEGRDFALGLMHTLGAREMLLAPMGADGQCVGWIVLTRADDHEPFSFDDVDAVLAIGREVGNAVRHAQTFERQVELIDQLRDLSSYKSWFTATLAHQLRNPLTSISLHVDELTAAGDGSPPATSTELVGGLRAIERAARTIEDSVESLLSLARLEEPGNPGVREAVDLHGLVRSCAAAYERLAETAGIRLDTSSVTAGTRVSGDARELEMVVDNVIGNAVKYSPAGGVVRLSVSADDEGAVFSCVDEGIGMDEHDLALMFSPFHRATEAHQRRIPGSGLGLAIVKAAVDRHGGTIRAHSSPGQGTRIEVRLPVLPTD</sequence>
<dbReference type="Pfam" id="PF02518">
    <property type="entry name" value="HATPase_c"/>
    <property type="match status" value="1"/>
</dbReference>
<dbReference type="SUPFAM" id="SSF55874">
    <property type="entry name" value="ATPase domain of HSP90 chaperone/DNA topoisomerase II/histidine kinase"/>
    <property type="match status" value="1"/>
</dbReference>
<reference evidence="10 11" key="1">
    <citation type="submission" date="2019-01" db="EMBL/GenBank/DDBJ databases">
        <title>Novel species of Nocardioides.</title>
        <authorList>
            <person name="Liu Q."/>
            <person name="Xin Y.-H."/>
        </authorList>
    </citation>
    <scope>NUCLEOTIDE SEQUENCE [LARGE SCALE GENOMIC DNA]</scope>
    <source>
        <strain evidence="10 11">CGMCC 4.6882</strain>
    </source>
</reference>
<evidence type="ECO:0000256" key="4">
    <source>
        <dbReference type="ARBA" id="ARBA00022553"/>
    </source>
</evidence>
<evidence type="ECO:0000256" key="3">
    <source>
        <dbReference type="ARBA" id="ARBA00012438"/>
    </source>
</evidence>
<dbReference type="Gene3D" id="1.10.287.130">
    <property type="match status" value="1"/>
</dbReference>
<comment type="catalytic activity">
    <reaction evidence="1">
        <text>ATP + protein L-histidine = ADP + protein N-phospho-L-histidine.</text>
        <dbReference type="EC" id="2.7.13.3"/>
    </reaction>
</comment>
<evidence type="ECO:0000256" key="8">
    <source>
        <dbReference type="SAM" id="MobiDB-lite"/>
    </source>
</evidence>
<keyword evidence="6" id="KW-0418">Kinase</keyword>
<protein>
    <recommendedName>
        <fullName evidence="3">histidine kinase</fullName>
        <ecNumber evidence="3">2.7.13.3</ecNumber>
    </recommendedName>
</protein>
<dbReference type="GO" id="GO:0000155">
    <property type="term" value="F:phosphorelay sensor kinase activity"/>
    <property type="evidence" value="ECO:0007669"/>
    <property type="project" value="InterPro"/>
</dbReference>
<dbReference type="Pfam" id="PF00512">
    <property type="entry name" value="HisKA"/>
    <property type="match status" value="1"/>
</dbReference>
<dbReference type="InterPro" id="IPR005467">
    <property type="entry name" value="His_kinase_dom"/>
</dbReference>
<keyword evidence="5" id="KW-0808">Transferase</keyword>
<dbReference type="PROSITE" id="PS50109">
    <property type="entry name" value="HIS_KIN"/>
    <property type="match status" value="1"/>
</dbReference>
<dbReference type="FunFam" id="3.30.565.10:FF:000006">
    <property type="entry name" value="Sensor histidine kinase WalK"/>
    <property type="match status" value="1"/>
</dbReference>
<accession>A0A4Q2S489</accession>
<dbReference type="RefSeq" id="WP_129400327.1">
    <property type="nucleotide sequence ID" value="NZ_SDWT01000001.1"/>
</dbReference>
<name>A0A4Q2S489_9ACTN</name>
<dbReference type="EMBL" id="SDWT01000001">
    <property type="protein sequence ID" value="RYB94983.1"/>
    <property type="molecule type" value="Genomic_DNA"/>
</dbReference>
<feature type="region of interest" description="Disordered" evidence="8">
    <location>
        <begin position="129"/>
        <end position="150"/>
    </location>
</feature>
<dbReference type="InterPro" id="IPR003661">
    <property type="entry name" value="HisK_dim/P_dom"/>
</dbReference>
<dbReference type="InterPro" id="IPR003594">
    <property type="entry name" value="HATPase_dom"/>
</dbReference>
<keyword evidence="11" id="KW-1185">Reference proteome</keyword>
<dbReference type="CDD" id="cd00075">
    <property type="entry name" value="HATPase"/>
    <property type="match status" value="1"/>
</dbReference>
<keyword evidence="4" id="KW-0597">Phosphoprotein</keyword>
<dbReference type="InterPro" id="IPR036890">
    <property type="entry name" value="HATPase_C_sf"/>
</dbReference>
<evidence type="ECO:0000256" key="6">
    <source>
        <dbReference type="ARBA" id="ARBA00022777"/>
    </source>
</evidence>
<proteinExistence type="predicted"/>
<dbReference type="Gene3D" id="3.30.450.40">
    <property type="match status" value="1"/>
</dbReference>
<evidence type="ECO:0000256" key="1">
    <source>
        <dbReference type="ARBA" id="ARBA00000085"/>
    </source>
</evidence>
<dbReference type="AlphaFoldDB" id="A0A4Q2S489"/>